<keyword evidence="3" id="KW-0813">Transport</keyword>
<dbReference type="SUPFAM" id="SSF103473">
    <property type="entry name" value="MFS general substrate transporter"/>
    <property type="match status" value="1"/>
</dbReference>
<dbReference type="InParanoid" id="A0A061E3A3"/>
<dbReference type="HOGENOM" id="CLU_1301614_0_0_1"/>
<proteinExistence type="inferred from homology"/>
<evidence type="ECO:0000256" key="2">
    <source>
        <dbReference type="ARBA" id="ARBA00010992"/>
    </source>
</evidence>
<comment type="subcellular location">
    <subcellularLocation>
        <location evidence="1">Membrane</location>
        <topology evidence="1">Multi-pass membrane protein</topology>
    </subcellularLocation>
</comment>
<dbReference type="GO" id="GO:0015144">
    <property type="term" value="F:carbohydrate transmembrane transporter activity"/>
    <property type="evidence" value="ECO:0007669"/>
    <property type="project" value="InterPro"/>
</dbReference>
<evidence type="ECO:0000313" key="9">
    <source>
        <dbReference type="EMBL" id="EOX99102.1"/>
    </source>
</evidence>
<dbReference type="InterPro" id="IPR005828">
    <property type="entry name" value="MFS_sugar_transport-like"/>
</dbReference>
<dbReference type="PANTHER" id="PTHR23500:SF460">
    <property type="entry name" value="SUGAR TRANSPORT PROTEIN 11"/>
    <property type="match status" value="1"/>
</dbReference>
<evidence type="ECO:0000256" key="1">
    <source>
        <dbReference type="ARBA" id="ARBA00004141"/>
    </source>
</evidence>
<organism evidence="9 10">
    <name type="scientific">Theobroma cacao</name>
    <name type="common">Cacao</name>
    <name type="synonym">Cocoa</name>
    <dbReference type="NCBI Taxonomy" id="3641"/>
    <lineage>
        <taxon>Eukaryota</taxon>
        <taxon>Viridiplantae</taxon>
        <taxon>Streptophyta</taxon>
        <taxon>Embryophyta</taxon>
        <taxon>Tracheophyta</taxon>
        <taxon>Spermatophyta</taxon>
        <taxon>Magnoliopsida</taxon>
        <taxon>eudicotyledons</taxon>
        <taxon>Gunneridae</taxon>
        <taxon>Pentapetalae</taxon>
        <taxon>rosids</taxon>
        <taxon>malvids</taxon>
        <taxon>Malvales</taxon>
        <taxon>Malvaceae</taxon>
        <taxon>Byttnerioideae</taxon>
        <taxon>Theobroma</taxon>
    </lineage>
</organism>
<dbReference type="InterPro" id="IPR020846">
    <property type="entry name" value="MFS_dom"/>
</dbReference>
<evidence type="ECO:0000256" key="3">
    <source>
        <dbReference type="ARBA" id="ARBA00022448"/>
    </source>
</evidence>
<keyword evidence="9" id="KW-0762">Sugar transport</keyword>
<dbReference type="PANTHER" id="PTHR23500">
    <property type="entry name" value="SOLUTE CARRIER FAMILY 2, FACILITATED GLUCOSE TRANSPORTER"/>
    <property type="match status" value="1"/>
</dbReference>
<dbReference type="Pfam" id="PF00083">
    <property type="entry name" value="Sugar_tr"/>
    <property type="match status" value="1"/>
</dbReference>
<evidence type="ECO:0000256" key="4">
    <source>
        <dbReference type="ARBA" id="ARBA00022692"/>
    </source>
</evidence>
<name>A0A061E3A3_THECC</name>
<dbReference type="EMBL" id="CM001880">
    <property type="protein sequence ID" value="EOX99102.1"/>
    <property type="molecule type" value="Genomic_DNA"/>
</dbReference>
<evidence type="ECO:0000256" key="5">
    <source>
        <dbReference type="ARBA" id="ARBA00022989"/>
    </source>
</evidence>
<protein>
    <submittedName>
        <fullName evidence="9">Sugar transporter 11, putative</fullName>
    </submittedName>
</protein>
<dbReference type="PROSITE" id="PS50850">
    <property type="entry name" value="MFS"/>
    <property type="match status" value="1"/>
</dbReference>
<feature type="transmembrane region" description="Helical" evidence="7">
    <location>
        <begin position="65"/>
        <end position="82"/>
    </location>
</feature>
<comment type="similarity">
    <text evidence="2">Belongs to the major facilitator superfamily. Sugar transporter (TC 2.A.1.1) family.</text>
</comment>
<evidence type="ECO:0000259" key="8">
    <source>
        <dbReference type="PROSITE" id="PS50850"/>
    </source>
</evidence>
<feature type="transmembrane region" description="Helical" evidence="7">
    <location>
        <begin position="40"/>
        <end position="58"/>
    </location>
</feature>
<evidence type="ECO:0000256" key="6">
    <source>
        <dbReference type="ARBA" id="ARBA00023136"/>
    </source>
</evidence>
<evidence type="ECO:0000256" key="7">
    <source>
        <dbReference type="SAM" id="Phobius"/>
    </source>
</evidence>
<dbReference type="InterPro" id="IPR036259">
    <property type="entry name" value="MFS_trans_sf"/>
</dbReference>
<dbReference type="eggNOG" id="KOG0254">
    <property type="taxonomic scope" value="Eukaryota"/>
</dbReference>
<dbReference type="Proteomes" id="UP000026915">
    <property type="component" value="Chromosome 2"/>
</dbReference>
<reference evidence="9 10" key="1">
    <citation type="journal article" date="2013" name="Genome Biol.">
        <title>The genome sequence of the most widely cultivated cacao type and its use to identify candidate genes regulating pod color.</title>
        <authorList>
            <person name="Motamayor J.C."/>
            <person name="Mockaitis K."/>
            <person name="Schmutz J."/>
            <person name="Haiminen N."/>
            <person name="Iii D.L."/>
            <person name="Cornejo O."/>
            <person name="Findley S.D."/>
            <person name="Zheng P."/>
            <person name="Utro F."/>
            <person name="Royaert S."/>
            <person name="Saski C."/>
            <person name="Jenkins J."/>
            <person name="Podicheti R."/>
            <person name="Zhao M."/>
            <person name="Scheffler B.E."/>
            <person name="Stack J.C."/>
            <person name="Feltus F.A."/>
            <person name="Mustiga G.M."/>
            <person name="Amores F."/>
            <person name="Phillips W."/>
            <person name="Marelli J.P."/>
            <person name="May G.D."/>
            <person name="Shapiro H."/>
            <person name="Ma J."/>
            <person name="Bustamante C.D."/>
            <person name="Schnell R.J."/>
            <person name="Main D."/>
            <person name="Gilbert D."/>
            <person name="Parida L."/>
            <person name="Kuhn D.N."/>
        </authorList>
    </citation>
    <scope>NUCLEOTIDE SEQUENCE [LARGE SCALE GENOMIC DNA]</scope>
    <source>
        <strain evidence="10">cv. Matina 1-6</strain>
    </source>
</reference>
<keyword evidence="5 7" id="KW-1133">Transmembrane helix</keyword>
<dbReference type="GO" id="GO:0016020">
    <property type="term" value="C:membrane"/>
    <property type="evidence" value="ECO:0007669"/>
    <property type="project" value="UniProtKB-SubCell"/>
</dbReference>
<keyword evidence="4 7" id="KW-0812">Transmembrane</keyword>
<dbReference type="InterPro" id="IPR045262">
    <property type="entry name" value="STP/PLT_plant"/>
</dbReference>
<dbReference type="Gene3D" id="1.20.1250.20">
    <property type="entry name" value="MFS general substrate transporter like domains"/>
    <property type="match status" value="1"/>
</dbReference>
<evidence type="ECO:0000313" key="10">
    <source>
        <dbReference type="Proteomes" id="UP000026915"/>
    </source>
</evidence>
<dbReference type="Gramene" id="EOX99102">
    <property type="protein sequence ID" value="EOX99102"/>
    <property type="gene ID" value="TCM_007717"/>
</dbReference>
<feature type="domain" description="Major facilitator superfamily (MFS) profile" evidence="8">
    <location>
        <begin position="1"/>
        <end position="212"/>
    </location>
</feature>
<dbReference type="AlphaFoldDB" id="A0A061E3A3"/>
<keyword evidence="10" id="KW-1185">Reference proteome</keyword>
<gene>
    <name evidence="9" type="ORF">TCM_007717</name>
</gene>
<sequence>MRGDLGGTTLAYKTMNDKTRYESEYCIFDGQLLTLFTSSLYLAALVAFFFVSMVTSLFGRKASMCFGVLAFLVGSILNGIAMNTELLIIGRLLLGVDVGFANQSVPVYLSEMPAKIRGATQHGFLNGHYSSNSSSNTPNSILERGHTEKAKEMLKKIRGIENVDREFQHLVDASEAAKKLTLVSDLNYSAKLALTWSAEFAAYSLHDLLIMF</sequence>
<dbReference type="OMA" id="NIHINAY"/>
<keyword evidence="6 7" id="KW-0472">Membrane</keyword>
<accession>A0A061E3A3</accession>